<keyword evidence="2 6" id="KW-0813">Transport</keyword>
<dbReference type="GO" id="GO:0031460">
    <property type="term" value="P:glycine betaine transport"/>
    <property type="evidence" value="ECO:0007669"/>
    <property type="project" value="TreeGrafter"/>
</dbReference>
<dbReference type="GO" id="GO:0005886">
    <property type="term" value="C:plasma membrane"/>
    <property type="evidence" value="ECO:0007669"/>
    <property type="project" value="UniProtKB-SubCell"/>
</dbReference>
<dbReference type="InterPro" id="IPR035906">
    <property type="entry name" value="MetI-like_sf"/>
</dbReference>
<protein>
    <submittedName>
        <fullName evidence="8">Glycine/betaine ABC transporter permease</fullName>
    </submittedName>
</protein>
<feature type="transmembrane region" description="Helical" evidence="6">
    <location>
        <begin position="34"/>
        <end position="56"/>
    </location>
</feature>
<evidence type="ECO:0000256" key="6">
    <source>
        <dbReference type="RuleBase" id="RU363032"/>
    </source>
</evidence>
<dbReference type="Pfam" id="PF00528">
    <property type="entry name" value="BPD_transp_1"/>
    <property type="match status" value="1"/>
</dbReference>
<dbReference type="CDD" id="cd06261">
    <property type="entry name" value="TM_PBP2"/>
    <property type="match status" value="1"/>
</dbReference>
<feature type="domain" description="ABC transmembrane type-1" evidence="7">
    <location>
        <begin position="30"/>
        <end position="218"/>
    </location>
</feature>
<accession>A0A8J3A6U4</accession>
<comment type="caution">
    <text evidence="8">The sequence shown here is derived from an EMBL/GenBank/DDBJ whole genome shotgun (WGS) entry which is preliminary data.</text>
</comment>
<dbReference type="InterPro" id="IPR051204">
    <property type="entry name" value="ABC_transp_perm/SBD"/>
</dbReference>
<dbReference type="PROSITE" id="PS50928">
    <property type="entry name" value="ABC_TM1"/>
    <property type="match status" value="1"/>
</dbReference>
<evidence type="ECO:0000256" key="5">
    <source>
        <dbReference type="ARBA" id="ARBA00023136"/>
    </source>
</evidence>
<evidence type="ECO:0000256" key="3">
    <source>
        <dbReference type="ARBA" id="ARBA00022692"/>
    </source>
</evidence>
<dbReference type="EMBL" id="BMHA01000003">
    <property type="protein sequence ID" value="GGI04851.1"/>
    <property type="molecule type" value="Genomic_DNA"/>
</dbReference>
<sequence>MTELFGETLAWLADPARWQWGDPAGVPYRTLEHLWVSLVAIVLAVAAAVPPALVLAHRRRAEALASAVVNLGRAIPSFGLIVLFWLLATRTGWVGTQFWPLVLALTALAMPPVFTNTYTAVRGVDPATVEAARGMGYTERQVLREVELPLASPVILAGVRIAFVQVIATTAIGAIVTNGGGLGRYVVDGFARGVSGRPIVLAGALLLAGLTLVADAAFTRLERLLVPDGVRDDAGLADVANRAGAAG</sequence>
<evidence type="ECO:0000256" key="4">
    <source>
        <dbReference type="ARBA" id="ARBA00022989"/>
    </source>
</evidence>
<evidence type="ECO:0000313" key="9">
    <source>
        <dbReference type="Proteomes" id="UP000650511"/>
    </source>
</evidence>
<evidence type="ECO:0000256" key="1">
    <source>
        <dbReference type="ARBA" id="ARBA00004141"/>
    </source>
</evidence>
<keyword evidence="3 6" id="KW-0812">Transmembrane</keyword>
<dbReference type="GO" id="GO:0055085">
    <property type="term" value="P:transmembrane transport"/>
    <property type="evidence" value="ECO:0007669"/>
    <property type="project" value="InterPro"/>
</dbReference>
<feature type="transmembrane region" description="Helical" evidence="6">
    <location>
        <begin position="196"/>
        <end position="218"/>
    </location>
</feature>
<evidence type="ECO:0000256" key="2">
    <source>
        <dbReference type="ARBA" id="ARBA00022448"/>
    </source>
</evidence>
<feature type="transmembrane region" description="Helical" evidence="6">
    <location>
        <begin position="63"/>
        <end position="86"/>
    </location>
</feature>
<dbReference type="Proteomes" id="UP000650511">
    <property type="component" value="Unassembled WGS sequence"/>
</dbReference>
<comment type="similarity">
    <text evidence="6">Belongs to the binding-protein-dependent transport system permease family.</text>
</comment>
<organism evidence="8 9">
    <name type="scientific">Egicoccus halophilus</name>
    <dbReference type="NCBI Taxonomy" id="1670830"/>
    <lineage>
        <taxon>Bacteria</taxon>
        <taxon>Bacillati</taxon>
        <taxon>Actinomycetota</taxon>
        <taxon>Nitriliruptoria</taxon>
        <taxon>Egicoccales</taxon>
        <taxon>Egicoccaceae</taxon>
        <taxon>Egicoccus</taxon>
    </lineage>
</organism>
<comment type="subcellular location">
    <subcellularLocation>
        <location evidence="6">Cell membrane</location>
        <topology evidence="6">Multi-pass membrane protein</topology>
    </subcellularLocation>
    <subcellularLocation>
        <location evidence="1">Membrane</location>
        <topology evidence="1">Multi-pass membrane protein</topology>
    </subcellularLocation>
</comment>
<dbReference type="PANTHER" id="PTHR30177">
    <property type="entry name" value="GLYCINE BETAINE/L-PROLINE TRANSPORT SYSTEM PERMEASE PROTEIN PROW"/>
    <property type="match status" value="1"/>
</dbReference>
<gene>
    <name evidence="8" type="primary">proW</name>
    <name evidence="8" type="ORF">GCM10011354_11160</name>
</gene>
<keyword evidence="5 6" id="KW-0472">Membrane</keyword>
<evidence type="ECO:0000313" key="8">
    <source>
        <dbReference type="EMBL" id="GGI04851.1"/>
    </source>
</evidence>
<feature type="transmembrane region" description="Helical" evidence="6">
    <location>
        <begin position="150"/>
        <end position="176"/>
    </location>
</feature>
<dbReference type="InterPro" id="IPR000515">
    <property type="entry name" value="MetI-like"/>
</dbReference>
<keyword evidence="4 6" id="KW-1133">Transmembrane helix</keyword>
<dbReference type="OrthoDB" id="5244012at2"/>
<dbReference type="AlphaFoldDB" id="A0A8J3A6U4"/>
<dbReference type="Gene3D" id="1.10.3720.10">
    <property type="entry name" value="MetI-like"/>
    <property type="match status" value="1"/>
</dbReference>
<dbReference type="SUPFAM" id="SSF161098">
    <property type="entry name" value="MetI-like"/>
    <property type="match status" value="1"/>
</dbReference>
<dbReference type="RefSeq" id="WP_130649808.1">
    <property type="nucleotide sequence ID" value="NZ_BMHA01000003.1"/>
</dbReference>
<keyword evidence="9" id="KW-1185">Reference proteome</keyword>
<reference evidence="8" key="2">
    <citation type="submission" date="2020-09" db="EMBL/GenBank/DDBJ databases">
        <authorList>
            <person name="Sun Q."/>
            <person name="Zhou Y."/>
        </authorList>
    </citation>
    <scope>NUCLEOTIDE SEQUENCE</scope>
    <source>
        <strain evidence="8">CGMCC 1.14988</strain>
    </source>
</reference>
<name>A0A8J3A6U4_9ACTN</name>
<reference evidence="8" key="1">
    <citation type="journal article" date="2014" name="Int. J. Syst. Evol. Microbiol.">
        <title>Complete genome sequence of Corynebacterium casei LMG S-19264T (=DSM 44701T), isolated from a smear-ripened cheese.</title>
        <authorList>
            <consortium name="US DOE Joint Genome Institute (JGI-PGF)"/>
            <person name="Walter F."/>
            <person name="Albersmeier A."/>
            <person name="Kalinowski J."/>
            <person name="Ruckert C."/>
        </authorList>
    </citation>
    <scope>NUCLEOTIDE SEQUENCE</scope>
    <source>
        <strain evidence="8">CGMCC 1.14988</strain>
    </source>
</reference>
<evidence type="ECO:0000259" key="7">
    <source>
        <dbReference type="PROSITE" id="PS50928"/>
    </source>
</evidence>
<proteinExistence type="inferred from homology"/>
<dbReference type="PANTHER" id="PTHR30177:SF33">
    <property type="entry name" value="POSSIBLE OSMOPROTECTANT (GLYCINE BETAINE_CARNITINE_CHOLINE_L-PROLINE) TRANSPORT INTEGRAL MEMBRANE PROTEIN ABC TRANSPORTER PROZ"/>
    <property type="match status" value="1"/>
</dbReference>